<evidence type="ECO:0000313" key="8">
    <source>
        <dbReference type="EMBL" id="CAH2255784.1"/>
    </source>
</evidence>
<dbReference type="AlphaFoldDB" id="A0AAD1VUG1"/>
<keyword evidence="4 5" id="KW-0539">Nucleus</keyword>
<evidence type="ECO:0000256" key="5">
    <source>
        <dbReference type="PROSITE-ProRule" id="PRU00108"/>
    </source>
</evidence>
<feature type="domain" description="Homeobox" evidence="7">
    <location>
        <begin position="67"/>
        <end position="127"/>
    </location>
</feature>
<feature type="DNA-binding region" description="Homeobox" evidence="5">
    <location>
        <begin position="69"/>
        <end position="128"/>
    </location>
</feature>
<dbReference type="InterPro" id="IPR017970">
    <property type="entry name" value="Homeobox_CS"/>
</dbReference>
<keyword evidence="3 5" id="KW-0371">Homeobox</keyword>
<proteinExistence type="predicted"/>
<evidence type="ECO:0000256" key="1">
    <source>
        <dbReference type="ARBA" id="ARBA00004123"/>
    </source>
</evidence>
<dbReference type="PANTHER" id="PTHR46123">
    <property type="entry name" value="MIX-TYPE HOMEOBOX GENE 1-RELATED"/>
    <property type="match status" value="1"/>
</dbReference>
<dbReference type="PANTHER" id="PTHR46123:SF4">
    <property type="entry name" value="MIX-TYPE HOMEOBOX GENE 1-RELATED"/>
    <property type="match status" value="1"/>
</dbReference>
<comment type="subcellular location">
    <subcellularLocation>
        <location evidence="1 5 6">Nucleus</location>
    </subcellularLocation>
</comment>
<evidence type="ECO:0000256" key="6">
    <source>
        <dbReference type="RuleBase" id="RU000682"/>
    </source>
</evidence>
<keyword evidence="2 5" id="KW-0238">DNA-binding</keyword>
<dbReference type="GO" id="GO:0005634">
    <property type="term" value="C:nucleus"/>
    <property type="evidence" value="ECO:0007669"/>
    <property type="project" value="UniProtKB-SubCell"/>
</dbReference>
<evidence type="ECO:0000256" key="3">
    <source>
        <dbReference type="ARBA" id="ARBA00023155"/>
    </source>
</evidence>
<gene>
    <name evidence="8" type="ORF">PECUL_23A010194</name>
</gene>
<evidence type="ECO:0000259" key="7">
    <source>
        <dbReference type="PROSITE" id="PS50071"/>
    </source>
</evidence>
<dbReference type="SUPFAM" id="SSF46689">
    <property type="entry name" value="Homeodomain-like"/>
    <property type="match status" value="1"/>
</dbReference>
<dbReference type="Gene3D" id="1.10.10.60">
    <property type="entry name" value="Homeodomain-like"/>
    <property type="match status" value="1"/>
</dbReference>
<dbReference type="InterPro" id="IPR051306">
    <property type="entry name" value="Homeobox_regulator"/>
</dbReference>
<dbReference type="GO" id="GO:0000977">
    <property type="term" value="F:RNA polymerase II transcription regulatory region sequence-specific DNA binding"/>
    <property type="evidence" value="ECO:0007669"/>
    <property type="project" value="TreeGrafter"/>
</dbReference>
<dbReference type="EMBL" id="OW240913">
    <property type="protein sequence ID" value="CAH2255784.1"/>
    <property type="molecule type" value="Genomic_DNA"/>
</dbReference>
<dbReference type="SMART" id="SM00389">
    <property type="entry name" value="HOX"/>
    <property type="match status" value="1"/>
</dbReference>
<dbReference type="PROSITE" id="PS50071">
    <property type="entry name" value="HOMEOBOX_2"/>
    <property type="match status" value="1"/>
</dbReference>
<name>A0AAD1VUG1_PELCU</name>
<dbReference type="GO" id="GO:0000981">
    <property type="term" value="F:DNA-binding transcription factor activity, RNA polymerase II-specific"/>
    <property type="evidence" value="ECO:0007669"/>
    <property type="project" value="InterPro"/>
</dbReference>
<accession>A0AAD1VUG1</accession>
<evidence type="ECO:0000256" key="2">
    <source>
        <dbReference type="ARBA" id="ARBA00023125"/>
    </source>
</evidence>
<dbReference type="CDD" id="cd00086">
    <property type="entry name" value="homeodomain"/>
    <property type="match status" value="1"/>
</dbReference>
<protein>
    <submittedName>
        <fullName evidence="8">Homeobox -like isoform X2</fullName>
    </submittedName>
</protein>
<dbReference type="PROSITE" id="PS00027">
    <property type="entry name" value="HOMEOBOX_1"/>
    <property type="match status" value="1"/>
</dbReference>
<dbReference type="InterPro" id="IPR001356">
    <property type="entry name" value="HD"/>
</dbReference>
<dbReference type="Pfam" id="PF00046">
    <property type="entry name" value="Homeodomain"/>
    <property type="match status" value="1"/>
</dbReference>
<evidence type="ECO:0000313" key="9">
    <source>
        <dbReference type="Proteomes" id="UP001295444"/>
    </source>
</evidence>
<keyword evidence="9" id="KW-1185">Reference proteome</keyword>
<dbReference type="Proteomes" id="UP001295444">
    <property type="component" value="Chromosome 02"/>
</dbReference>
<reference evidence="8" key="1">
    <citation type="submission" date="2022-03" db="EMBL/GenBank/DDBJ databases">
        <authorList>
            <person name="Alioto T."/>
            <person name="Alioto T."/>
            <person name="Gomez Garrido J."/>
        </authorList>
    </citation>
    <scope>NUCLEOTIDE SEQUENCE</scope>
</reference>
<sequence length="249" mass="28138">MPGFKQESVDIFPAYILEQVEYEGPGPHYLSAQGHIPNMAINDHRGGQICQSPNLPNQQQVTENAEVPHRRRRTTFNPHDLFVMESFFQINKYPDIYEREKLANQINLPEARVQVWFQNRRAKAKRVKAKAASRDAVSQLCLSGHGPRAHPYPQVLYSSMPGNYKVLAKQHMEQVAHVQGPAPLLYSQKPLFNQAPSPVNGDNFTEPGMLVQQMQAPSASFHHYGMDPYGYYDQLSVADVGIIDGHKTC</sequence>
<organism evidence="8 9">
    <name type="scientific">Pelobates cultripes</name>
    <name type="common">Western spadefoot toad</name>
    <dbReference type="NCBI Taxonomy" id="61616"/>
    <lineage>
        <taxon>Eukaryota</taxon>
        <taxon>Metazoa</taxon>
        <taxon>Chordata</taxon>
        <taxon>Craniata</taxon>
        <taxon>Vertebrata</taxon>
        <taxon>Euteleostomi</taxon>
        <taxon>Amphibia</taxon>
        <taxon>Batrachia</taxon>
        <taxon>Anura</taxon>
        <taxon>Pelobatoidea</taxon>
        <taxon>Pelobatidae</taxon>
        <taxon>Pelobates</taxon>
    </lineage>
</organism>
<evidence type="ECO:0000256" key="4">
    <source>
        <dbReference type="ARBA" id="ARBA00023242"/>
    </source>
</evidence>
<dbReference type="InterPro" id="IPR009057">
    <property type="entry name" value="Homeodomain-like_sf"/>
</dbReference>